<gene>
    <name evidence="2" type="ORF">BSA145_11670</name>
</gene>
<feature type="transmembrane region" description="Helical" evidence="1">
    <location>
        <begin position="124"/>
        <end position="145"/>
    </location>
</feature>
<dbReference type="Proteomes" id="UP000185426">
    <property type="component" value="Chromosome"/>
</dbReference>
<accession>A0A1L6ZIX3</accession>
<dbReference type="AlphaFoldDB" id="A0A1L6ZIX3"/>
<evidence type="ECO:0000313" key="2">
    <source>
        <dbReference type="EMBL" id="APT46466.1"/>
    </source>
</evidence>
<dbReference type="RefSeq" id="WP_075622575.1">
    <property type="nucleotide sequence ID" value="NZ_CP015607.1"/>
</dbReference>
<proteinExistence type="predicted"/>
<name>A0A1L6ZIX3_BACIA</name>
<dbReference type="EMBL" id="CP015607">
    <property type="protein sequence ID" value="APT46466.1"/>
    <property type="molecule type" value="Genomic_DNA"/>
</dbReference>
<keyword evidence="1" id="KW-1133">Transmembrane helix</keyword>
<sequence length="189" mass="21679">MEQAALKKMRTKQIAVSNLITGIMIVAFFILIQMSDIRFTHFFLCLGIIMLFLSIYGFIKKGSTKSFIPIFEQIAIYEKEKLGEEWEKEKRSENISRAVLSGLMFLQSFSFQDVTNPFLNIQPILLLFLLFVTLALINLSMLFRFRKIDRSTEAHGLKGFTKESNMMAMALGLLSVIVIFGFIVIFLLP</sequence>
<organism evidence="2 3">
    <name type="scientific">Bacillus safensis</name>
    <dbReference type="NCBI Taxonomy" id="561879"/>
    <lineage>
        <taxon>Bacteria</taxon>
        <taxon>Bacillati</taxon>
        <taxon>Bacillota</taxon>
        <taxon>Bacilli</taxon>
        <taxon>Bacillales</taxon>
        <taxon>Bacillaceae</taxon>
        <taxon>Bacillus</taxon>
    </lineage>
</organism>
<feature type="transmembrane region" description="Helical" evidence="1">
    <location>
        <begin position="14"/>
        <end position="33"/>
    </location>
</feature>
<evidence type="ECO:0000256" key="1">
    <source>
        <dbReference type="SAM" id="Phobius"/>
    </source>
</evidence>
<keyword evidence="1" id="KW-0812">Transmembrane</keyword>
<keyword evidence="1" id="KW-0472">Membrane</keyword>
<evidence type="ECO:0000313" key="3">
    <source>
        <dbReference type="Proteomes" id="UP000185426"/>
    </source>
</evidence>
<feature type="transmembrane region" description="Helical" evidence="1">
    <location>
        <begin position="166"/>
        <end position="188"/>
    </location>
</feature>
<reference evidence="2 3" key="1">
    <citation type="submission" date="2016-05" db="EMBL/GenBank/DDBJ databases">
        <title>Complete Genome and Methylome Analysis of Psychrotrophic Bacterial Isolates from Antarctic Lake Untersee.</title>
        <authorList>
            <person name="Fomenkov A."/>
            <person name="Akimov V.N."/>
            <person name="Vasilyeva L.V."/>
            <person name="Andersen D."/>
            <person name="Vincze T."/>
            <person name="Roberts R.J."/>
        </authorList>
    </citation>
    <scope>NUCLEOTIDE SEQUENCE [LARGE SCALE GENOMIC DNA]</scope>
    <source>
        <strain evidence="2 3">U14-5</strain>
    </source>
</reference>
<feature type="transmembrane region" description="Helical" evidence="1">
    <location>
        <begin position="39"/>
        <end position="59"/>
    </location>
</feature>
<protein>
    <submittedName>
        <fullName evidence="2">Uncharacterized protein</fullName>
    </submittedName>
</protein>